<reference evidence="2 3" key="1">
    <citation type="submission" date="2019-02" db="EMBL/GenBank/DDBJ databases">
        <title>Emended description of the genus Rhodopseudomonas and description of Rhodopseudomonas albus sp. nov., a non-phototrophic, heavy-metal-tolerant bacterium isolated from garden soil.</title>
        <authorList>
            <person name="Bao Z."/>
            <person name="Cao W.W."/>
            <person name="Sato Y."/>
            <person name="Nishizawa T."/>
            <person name="Zhao J."/>
            <person name="Guo Y."/>
            <person name="Ohta H."/>
        </authorList>
    </citation>
    <scope>NUCLEOTIDE SEQUENCE [LARGE SCALE GENOMIC DNA]</scope>
    <source>
        <strain evidence="2 3">SK50-23</strain>
    </source>
</reference>
<gene>
    <name evidence="2" type="ORF">RPMA_07925</name>
</gene>
<evidence type="ECO:0008006" key="4">
    <source>
        <dbReference type="Google" id="ProtNLM"/>
    </source>
</evidence>
<accession>A0ABX8A643</accession>
<evidence type="ECO:0000313" key="3">
    <source>
        <dbReference type="Proteomes" id="UP000682843"/>
    </source>
</evidence>
<evidence type="ECO:0000256" key="1">
    <source>
        <dbReference type="SAM" id="SignalP"/>
    </source>
</evidence>
<dbReference type="RefSeq" id="WP_211912305.1">
    <property type="nucleotide sequence ID" value="NZ_CP036498.1"/>
</dbReference>
<protein>
    <recommendedName>
        <fullName evidence="4">Cytochrome c domain-containing protein</fullName>
    </recommendedName>
</protein>
<dbReference type="EMBL" id="CP036498">
    <property type="protein sequence ID" value="QUS38766.1"/>
    <property type="molecule type" value="Genomic_DNA"/>
</dbReference>
<feature type="chain" id="PRO_5045580762" description="Cytochrome c domain-containing protein" evidence="1">
    <location>
        <begin position="22"/>
        <end position="494"/>
    </location>
</feature>
<keyword evidence="1" id="KW-0732">Signal</keyword>
<keyword evidence="3" id="KW-1185">Reference proteome</keyword>
<dbReference type="Proteomes" id="UP000682843">
    <property type="component" value="Chromosome"/>
</dbReference>
<organism evidence="2 3">
    <name type="scientific">Tardiphaga alba</name>
    <dbReference type="NCBI Taxonomy" id="340268"/>
    <lineage>
        <taxon>Bacteria</taxon>
        <taxon>Pseudomonadati</taxon>
        <taxon>Pseudomonadota</taxon>
        <taxon>Alphaproteobacteria</taxon>
        <taxon>Hyphomicrobiales</taxon>
        <taxon>Nitrobacteraceae</taxon>
        <taxon>Tardiphaga</taxon>
    </lineage>
</organism>
<sequence>MRLRFRLLALLLCLVPCAAQAETGLAIMDPQVLRELEASRFGLAQLLAPAQPRPIANDALFALPAMSPISVALDDAVTRYVADHKGRSTQESIGIGAGHDALLFDKTLLTAGTTRFVLAGIVNRMDRAYVAPETCGEIRLIYRLTRTGQTDTPPRLPMTLNLVLHARTPNETITCADLARRWLDTTTSGMASAERLQGGSGPLAAMSAAQIDRIETNLQISHRPKSEATEFRTDYLQKVFHYDIAAKQFREAPMENQIDRDRLLSDAVLGREFRDWLLAPDNLRAFDRGTVVIPEKFLATASLAATPVGFAPSSLQPAFGLMGDGKGGGVFTERDVVTALARATAQGGALDNIRSPDGFARRLSDITCGGCHQIRGIGGFHFTGADTLATQVVQGAVPASPHFAGDQPRRRAIVMSIRDGKLPDFSRGFSDRPQKRGSAELAGTSLLNGWGATCYRRAARGPADASFASWTCADGLSCQAAGDANAQIGMCFVK</sequence>
<name>A0ABX8A643_9BRAD</name>
<feature type="signal peptide" evidence="1">
    <location>
        <begin position="1"/>
        <end position="21"/>
    </location>
</feature>
<proteinExistence type="predicted"/>
<evidence type="ECO:0000313" key="2">
    <source>
        <dbReference type="EMBL" id="QUS38766.1"/>
    </source>
</evidence>